<reference evidence="1 2" key="1">
    <citation type="submission" date="2016-10" db="EMBL/GenBank/DDBJ databases">
        <authorList>
            <person name="de Groot N.N."/>
        </authorList>
    </citation>
    <scope>NUCLEOTIDE SEQUENCE [LARGE SCALE GENOMIC DNA]</scope>
    <source>
        <strain evidence="1 2">KH1P1</strain>
    </source>
</reference>
<proteinExistence type="predicted"/>
<dbReference type="Proteomes" id="UP000199820">
    <property type="component" value="Unassembled WGS sequence"/>
</dbReference>
<gene>
    <name evidence="1" type="ORF">SAMN04487771_101917</name>
</gene>
<protein>
    <recommendedName>
        <fullName evidence="3">Ribbon-helix-helix protein, copG family</fullName>
    </recommendedName>
</protein>
<dbReference type="EMBL" id="FOIL01000019">
    <property type="protein sequence ID" value="SET45802.1"/>
    <property type="molecule type" value="Genomic_DNA"/>
</dbReference>
<accession>A0A1I0EML2</accession>
<evidence type="ECO:0008006" key="3">
    <source>
        <dbReference type="Google" id="ProtNLM"/>
    </source>
</evidence>
<sequence>MTEKRLVIRPNKYNGATSVTSMRLPKDMLTAVDAVAAETGKTRNEILLLSIEFALDNMQIEKND</sequence>
<dbReference type="RefSeq" id="WP_074649422.1">
    <property type="nucleotide sequence ID" value="NZ_FOIL01000019.1"/>
</dbReference>
<dbReference type="AlphaFoldDB" id="A0A1I0EML2"/>
<evidence type="ECO:0000313" key="1">
    <source>
        <dbReference type="EMBL" id="SET45802.1"/>
    </source>
</evidence>
<keyword evidence="2" id="KW-1185">Reference proteome</keyword>
<name>A0A1I0EML2_9FIRM</name>
<evidence type="ECO:0000313" key="2">
    <source>
        <dbReference type="Proteomes" id="UP000199820"/>
    </source>
</evidence>
<organism evidence="1 2">
    <name type="scientific">[Clostridium] aminophilum</name>
    <dbReference type="NCBI Taxonomy" id="1526"/>
    <lineage>
        <taxon>Bacteria</taxon>
        <taxon>Bacillati</taxon>
        <taxon>Bacillota</taxon>
        <taxon>Clostridia</taxon>
        <taxon>Lachnospirales</taxon>
        <taxon>Lachnospiraceae</taxon>
    </lineage>
</organism>
<dbReference type="OrthoDB" id="1666879at2"/>